<evidence type="ECO:0000256" key="2">
    <source>
        <dbReference type="ARBA" id="ARBA00000909"/>
    </source>
</evidence>
<comment type="similarity">
    <text evidence="17">Belongs to the NnrD/CARKD family.</text>
</comment>
<evidence type="ECO:0000256" key="15">
    <source>
        <dbReference type="ARBA" id="ARBA00048238"/>
    </source>
</evidence>
<evidence type="ECO:0000259" key="21">
    <source>
        <dbReference type="PROSITE" id="PS51385"/>
    </source>
</evidence>
<reference evidence="22 23" key="1">
    <citation type="submission" date="2022-10" db="EMBL/GenBank/DDBJ databases">
        <title>Sinirhodobacter sp. nov., isolated from ocean surface sediments.</title>
        <authorList>
            <person name="He W."/>
            <person name="Wang L."/>
            <person name="Zhang D.-F."/>
        </authorList>
    </citation>
    <scope>NUCLEOTIDE SEQUENCE [LARGE SCALE GENOMIC DNA]</scope>
    <source>
        <strain evidence="22 23">WL0115</strain>
    </source>
</reference>
<comment type="function">
    <text evidence="17">Catalyzes the dehydration of the S-form of NAD(P)HX at the expense of ADP, which is converted to AMP. Together with NAD(P)HX epimerase, which catalyzes the epimerization of the S- and R-forms, the enzyme allows the repair of both epimers of NAD(P)HX, a damaged form of NAD(P)H that is a result of enzymatic or heat-dependent hydration.</text>
</comment>
<feature type="domain" description="YjeF N-terminal" evidence="21">
    <location>
        <begin position="10"/>
        <end position="232"/>
    </location>
</feature>
<keyword evidence="8 17" id="KW-0521">NADP</keyword>
<proteinExistence type="inferred from homology"/>
<evidence type="ECO:0000256" key="14">
    <source>
        <dbReference type="ARBA" id="ARBA00025153"/>
    </source>
</evidence>
<comment type="caution">
    <text evidence="18">Lacks conserved residue(s) required for the propagation of feature annotation.</text>
</comment>
<evidence type="ECO:0000259" key="20">
    <source>
        <dbReference type="PROSITE" id="PS51383"/>
    </source>
</evidence>
<dbReference type="SUPFAM" id="SSF53613">
    <property type="entry name" value="Ribokinase-like"/>
    <property type="match status" value="1"/>
</dbReference>
<dbReference type="HAMAP" id="MF_01966">
    <property type="entry name" value="NADHX_epimerase"/>
    <property type="match status" value="1"/>
</dbReference>
<feature type="binding site" evidence="18">
    <location>
        <position position="61"/>
    </location>
    <ligand>
        <name>K(+)</name>
        <dbReference type="ChEBI" id="CHEBI:29103"/>
    </ligand>
</feature>
<evidence type="ECO:0000256" key="10">
    <source>
        <dbReference type="ARBA" id="ARBA00023027"/>
    </source>
</evidence>
<evidence type="ECO:0000256" key="8">
    <source>
        <dbReference type="ARBA" id="ARBA00022857"/>
    </source>
</evidence>
<feature type="binding site" evidence="18">
    <location>
        <position position="172"/>
    </location>
    <ligand>
        <name>K(+)</name>
        <dbReference type="ChEBI" id="CHEBI:29103"/>
    </ligand>
</feature>
<dbReference type="NCBIfam" id="TIGR00196">
    <property type="entry name" value="yjeF_cterm"/>
    <property type="match status" value="1"/>
</dbReference>
<dbReference type="InterPro" id="IPR017953">
    <property type="entry name" value="Carbohydrate_kinase_pred_CS"/>
</dbReference>
<comment type="function">
    <text evidence="18">Catalyzes the epimerization of the S- and R-forms of NAD(P)HX, a damaged form of NAD(P)H that is a result of enzymatic or heat-dependent hydration. This is a prerequisite for the S-specific NAD(P)H-hydrate dehydratase to allow the repair of both epimers of NAD(P)HX.</text>
</comment>
<feature type="binding site" evidence="17">
    <location>
        <begin position="424"/>
        <end position="428"/>
    </location>
    <ligand>
        <name>AMP</name>
        <dbReference type="ChEBI" id="CHEBI:456215"/>
    </ligand>
</feature>
<evidence type="ECO:0000256" key="18">
    <source>
        <dbReference type="HAMAP-Rule" id="MF_01966"/>
    </source>
</evidence>
<feature type="binding site" evidence="18">
    <location>
        <begin position="60"/>
        <end position="64"/>
    </location>
    <ligand>
        <name>(6S)-NADPHX</name>
        <dbReference type="ChEBI" id="CHEBI:64076"/>
    </ligand>
</feature>
<dbReference type="HAMAP" id="MF_01965">
    <property type="entry name" value="NADHX_dehydratase"/>
    <property type="match status" value="1"/>
</dbReference>
<dbReference type="InterPro" id="IPR029056">
    <property type="entry name" value="Ribokinase-like"/>
</dbReference>
<comment type="catalytic activity">
    <reaction evidence="15 17 19">
        <text>(6S)-NADHX + ADP = AMP + phosphate + NADH + H(+)</text>
        <dbReference type="Rhea" id="RHEA:32223"/>
        <dbReference type="ChEBI" id="CHEBI:15378"/>
        <dbReference type="ChEBI" id="CHEBI:43474"/>
        <dbReference type="ChEBI" id="CHEBI:57945"/>
        <dbReference type="ChEBI" id="CHEBI:64074"/>
        <dbReference type="ChEBI" id="CHEBI:456215"/>
        <dbReference type="ChEBI" id="CHEBI:456216"/>
        <dbReference type="EC" id="4.2.1.136"/>
    </reaction>
</comment>
<evidence type="ECO:0000256" key="19">
    <source>
        <dbReference type="PIRNR" id="PIRNR017184"/>
    </source>
</evidence>
<dbReference type="NCBIfam" id="TIGR00197">
    <property type="entry name" value="yjeF_nterm"/>
    <property type="match status" value="1"/>
</dbReference>
<dbReference type="PROSITE" id="PS51385">
    <property type="entry name" value="YJEF_N"/>
    <property type="match status" value="1"/>
</dbReference>
<feature type="binding site" evidence="17">
    <location>
        <position position="271"/>
    </location>
    <ligand>
        <name>(6S)-NADPHX</name>
        <dbReference type="ChEBI" id="CHEBI:64076"/>
    </ligand>
</feature>
<dbReference type="InterPro" id="IPR036652">
    <property type="entry name" value="YjeF_N_dom_sf"/>
</dbReference>
<dbReference type="PIRSF" id="PIRSF017184">
    <property type="entry name" value="Nnr"/>
    <property type="match status" value="1"/>
</dbReference>
<dbReference type="Gene3D" id="3.40.1190.20">
    <property type="match status" value="1"/>
</dbReference>
<dbReference type="InterPro" id="IPR004443">
    <property type="entry name" value="YjeF_N_dom"/>
</dbReference>
<dbReference type="PANTHER" id="PTHR12592:SF0">
    <property type="entry name" value="ATP-DEPENDENT (S)-NAD(P)H-HYDRATE DEHYDRATASE"/>
    <property type="match status" value="1"/>
</dbReference>
<keyword evidence="7 17" id="KW-0067">ATP-binding</keyword>
<gene>
    <name evidence="18" type="primary">nnrE</name>
    <name evidence="17" type="synonym">nnrD</name>
    <name evidence="22" type="ORF">OE699_06660</name>
</gene>
<keyword evidence="9 18" id="KW-0630">Potassium</keyword>
<dbReference type="Pfam" id="PF03853">
    <property type="entry name" value="YjeF_N"/>
    <property type="match status" value="1"/>
</dbReference>
<comment type="cofactor">
    <cofactor evidence="17">
        <name>Mg(2+)</name>
        <dbReference type="ChEBI" id="CHEBI:18420"/>
    </cofactor>
</comment>
<dbReference type="PANTHER" id="PTHR12592">
    <property type="entry name" value="ATP-DEPENDENT (S)-NAD(P)H-HYDRATE DEHYDRATASE FAMILY MEMBER"/>
    <property type="match status" value="1"/>
</dbReference>
<dbReference type="EC" id="4.2.1.136" evidence="19"/>
<sequence>MSEILSSAQMRGIEQQAIASGAVTGLELMERAGAGVVAQIATAFPDLSPSTAVILCGPGNNGGDGFVIARLLHQRGWAIALYLLGDPARLPPDARTNHDRWLKTGPAHPWDDRQIGDRLGAMTSGLVVDGVFGTGLTRPMPPETTHTSQALDALRHRTPSARPRVVAVDIPSGISADSGANLGGAFWADLSVSFHRAKWGHYLEPAGLPEGGAACCGQVAVVDIGLPQDPAPDSVQLVARPAVFLGKSAQGHKYGHGHALVLSGGAGKGGAARLAARAALRVGAGLVTIAAPQPAIAEHAAQLNAIMLTALPDGYSLRGLLQDTRLNALCLGPGLGQSRAQDLVPAALWGRRATVLDADALSAFAEDPPLLFGQLHDKVVLTPHMGEFRRLFPDLSERLHTPAYSKIEAARAAAARAGCVVLLKGPDTVIADPSGRAALHAATGANAAPWLATAGSGDVLAGIIAGLMARGFAPFEAAASGAWLHAAAARAFGPGLIAEDLPEMLPQVFRDLGL</sequence>
<evidence type="ECO:0000256" key="4">
    <source>
        <dbReference type="ARBA" id="ARBA00009524"/>
    </source>
</evidence>
<comment type="cofactor">
    <cofactor evidence="18 19">
        <name>K(+)</name>
        <dbReference type="ChEBI" id="CHEBI:29103"/>
    </cofactor>
    <text evidence="18 19">Binds 1 potassium ion per subunit.</text>
</comment>
<evidence type="ECO:0000256" key="13">
    <source>
        <dbReference type="ARBA" id="ARBA00023268"/>
    </source>
</evidence>
<dbReference type="RefSeq" id="WP_263847487.1">
    <property type="nucleotide sequence ID" value="NZ_JAOWKW010000004.1"/>
</dbReference>
<keyword evidence="23" id="KW-1185">Reference proteome</keyword>
<keyword evidence="12 17" id="KW-0456">Lyase</keyword>
<evidence type="ECO:0000256" key="17">
    <source>
        <dbReference type="HAMAP-Rule" id="MF_01965"/>
    </source>
</evidence>
<dbReference type="EC" id="5.1.99.6" evidence="19"/>
<dbReference type="SUPFAM" id="SSF64153">
    <property type="entry name" value="YjeF N-terminal domain-like"/>
    <property type="match status" value="1"/>
</dbReference>
<name>A0ABT2ZXS7_9RHOB</name>
<feature type="binding site" evidence="17">
    <location>
        <position position="458"/>
    </location>
    <ligand>
        <name>(6S)-NADPHX</name>
        <dbReference type="ChEBI" id="CHEBI:64076"/>
    </ligand>
</feature>
<comment type="caution">
    <text evidence="22">The sequence shown here is derived from an EMBL/GenBank/DDBJ whole genome shotgun (WGS) entry which is preliminary data.</text>
</comment>
<dbReference type="PROSITE" id="PS51383">
    <property type="entry name" value="YJEF_C_3"/>
    <property type="match status" value="1"/>
</dbReference>
<evidence type="ECO:0000256" key="3">
    <source>
        <dbReference type="ARBA" id="ARBA00006001"/>
    </source>
</evidence>
<organism evidence="22 23">
    <name type="scientific">Sedimentimonas flavescens</name>
    <dbReference type="NCBI Taxonomy" id="2851012"/>
    <lineage>
        <taxon>Bacteria</taxon>
        <taxon>Pseudomonadati</taxon>
        <taxon>Pseudomonadota</taxon>
        <taxon>Alphaproteobacteria</taxon>
        <taxon>Rhodobacterales</taxon>
        <taxon>Rhodobacter group</taxon>
        <taxon>Sedimentimonas</taxon>
    </lineage>
</organism>
<evidence type="ECO:0000256" key="7">
    <source>
        <dbReference type="ARBA" id="ARBA00022840"/>
    </source>
</evidence>
<dbReference type="PROSITE" id="PS01050">
    <property type="entry name" value="YJEF_C_2"/>
    <property type="match status" value="1"/>
</dbReference>
<feature type="binding site" evidence="17">
    <location>
        <position position="334"/>
    </location>
    <ligand>
        <name>(6S)-NADPHX</name>
        <dbReference type="ChEBI" id="CHEBI:64076"/>
    </ligand>
</feature>
<evidence type="ECO:0000256" key="12">
    <source>
        <dbReference type="ARBA" id="ARBA00023239"/>
    </source>
</evidence>
<comment type="similarity">
    <text evidence="18">Belongs to the NnrE/AIBP family.</text>
</comment>
<comment type="catalytic activity">
    <reaction evidence="1 18 19">
        <text>(6R)-NADHX = (6S)-NADHX</text>
        <dbReference type="Rhea" id="RHEA:32215"/>
        <dbReference type="ChEBI" id="CHEBI:64074"/>
        <dbReference type="ChEBI" id="CHEBI:64075"/>
        <dbReference type="EC" id="5.1.99.6"/>
    </reaction>
</comment>
<feature type="binding site" evidence="18">
    <location>
        <position position="169"/>
    </location>
    <ligand>
        <name>(6S)-NADPHX</name>
        <dbReference type="ChEBI" id="CHEBI:64076"/>
    </ligand>
</feature>
<evidence type="ECO:0000256" key="16">
    <source>
        <dbReference type="ARBA" id="ARBA00049209"/>
    </source>
</evidence>
<evidence type="ECO:0000256" key="5">
    <source>
        <dbReference type="ARBA" id="ARBA00022723"/>
    </source>
</evidence>
<comment type="catalytic activity">
    <reaction evidence="2 18 19">
        <text>(6R)-NADPHX = (6S)-NADPHX</text>
        <dbReference type="Rhea" id="RHEA:32227"/>
        <dbReference type="ChEBI" id="CHEBI:64076"/>
        <dbReference type="ChEBI" id="CHEBI:64077"/>
        <dbReference type="EC" id="5.1.99.6"/>
    </reaction>
</comment>
<keyword evidence="11 18" id="KW-0413">Isomerase</keyword>
<dbReference type="EMBL" id="JAOWKW010000004">
    <property type="protein sequence ID" value="MCV2878532.1"/>
    <property type="molecule type" value="Genomic_DNA"/>
</dbReference>
<keyword evidence="10 17" id="KW-0520">NAD</keyword>
<comment type="subunit">
    <text evidence="17">Homotetramer.</text>
</comment>
<keyword evidence="13" id="KW-0511">Multifunctional enzyme</keyword>
<dbReference type="InterPro" id="IPR030677">
    <property type="entry name" value="Nnr"/>
</dbReference>
<comment type="function">
    <text evidence="14 19">Bifunctional enzyme that catalyzes the epimerization of the S- and R-forms of NAD(P)HX and the dehydration of the S-form of NAD(P)HX at the expense of ADP, which is converted to AMP. This allows the repair of both epimers of NAD(P)HX, a damaged form of NAD(P)H that is a result of enzymatic or heat-dependent hydration.</text>
</comment>
<evidence type="ECO:0000313" key="22">
    <source>
        <dbReference type="EMBL" id="MCV2878532.1"/>
    </source>
</evidence>
<comment type="similarity">
    <text evidence="3 19">In the N-terminal section; belongs to the NnrE/AIBP family.</text>
</comment>
<dbReference type="Proteomes" id="UP001526166">
    <property type="component" value="Unassembled WGS sequence"/>
</dbReference>
<feature type="domain" description="YjeF C-terminal" evidence="20">
    <location>
        <begin position="236"/>
        <end position="512"/>
    </location>
</feature>
<dbReference type="Gene3D" id="3.40.50.10260">
    <property type="entry name" value="YjeF N-terminal domain"/>
    <property type="match status" value="1"/>
</dbReference>
<evidence type="ECO:0000256" key="1">
    <source>
        <dbReference type="ARBA" id="ARBA00000013"/>
    </source>
</evidence>
<feature type="binding site" evidence="17">
    <location>
        <position position="457"/>
    </location>
    <ligand>
        <name>AMP</name>
        <dbReference type="ChEBI" id="CHEBI:456215"/>
    </ligand>
</feature>
<feature type="binding site" evidence="18">
    <location>
        <position position="129"/>
    </location>
    <ligand>
        <name>K(+)</name>
        <dbReference type="ChEBI" id="CHEBI:29103"/>
    </ligand>
</feature>
<evidence type="ECO:0000256" key="6">
    <source>
        <dbReference type="ARBA" id="ARBA00022741"/>
    </source>
</evidence>
<evidence type="ECO:0000256" key="9">
    <source>
        <dbReference type="ARBA" id="ARBA00022958"/>
    </source>
</evidence>
<comment type="catalytic activity">
    <reaction evidence="16 17 19">
        <text>(6S)-NADPHX + ADP = AMP + phosphate + NADPH + H(+)</text>
        <dbReference type="Rhea" id="RHEA:32235"/>
        <dbReference type="ChEBI" id="CHEBI:15378"/>
        <dbReference type="ChEBI" id="CHEBI:43474"/>
        <dbReference type="ChEBI" id="CHEBI:57783"/>
        <dbReference type="ChEBI" id="CHEBI:64076"/>
        <dbReference type="ChEBI" id="CHEBI:456215"/>
        <dbReference type="ChEBI" id="CHEBI:456216"/>
        <dbReference type="EC" id="4.2.1.136"/>
    </reaction>
</comment>
<comment type="similarity">
    <text evidence="4 19">In the C-terminal section; belongs to the NnrD/CARKD family.</text>
</comment>
<accession>A0ABT2ZXS7</accession>
<keyword evidence="5 18" id="KW-0479">Metal-binding</keyword>
<keyword evidence="6 17" id="KW-0547">Nucleotide-binding</keyword>
<feature type="binding site" evidence="17">
    <location>
        <position position="384"/>
    </location>
    <ligand>
        <name>(6S)-NADPHX</name>
        <dbReference type="ChEBI" id="CHEBI:64076"/>
    </ligand>
</feature>
<protein>
    <recommendedName>
        <fullName evidence="19">Bifunctional NAD(P)H-hydrate repair enzyme</fullName>
    </recommendedName>
    <alternativeName>
        <fullName evidence="19">Nicotinamide nucleotide repair protein</fullName>
    </alternativeName>
    <domain>
        <recommendedName>
            <fullName evidence="19">ADP-dependent (S)-NAD(P)H-hydrate dehydratase</fullName>
            <ecNumber evidence="19">4.2.1.136</ecNumber>
        </recommendedName>
        <alternativeName>
            <fullName evidence="19">ADP-dependent NAD(P)HX dehydratase</fullName>
        </alternativeName>
    </domain>
    <domain>
        <recommendedName>
            <fullName evidence="19">NAD(P)H-hydrate epimerase</fullName>
            <ecNumber evidence="19">5.1.99.6</ecNumber>
        </recommendedName>
    </domain>
</protein>
<dbReference type="CDD" id="cd01171">
    <property type="entry name" value="YXKO-related"/>
    <property type="match status" value="1"/>
</dbReference>
<feature type="binding site" evidence="18">
    <location>
        <begin position="133"/>
        <end position="139"/>
    </location>
    <ligand>
        <name>(6S)-NADPHX</name>
        <dbReference type="ChEBI" id="CHEBI:64076"/>
    </ligand>
</feature>
<evidence type="ECO:0000256" key="11">
    <source>
        <dbReference type="ARBA" id="ARBA00023235"/>
    </source>
</evidence>
<evidence type="ECO:0000313" key="23">
    <source>
        <dbReference type="Proteomes" id="UP001526166"/>
    </source>
</evidence>
<dbReference type="InterPro" id="IPR000631">
    <property type="entry name" value="CARKD"/>
</dbReference>
<dbReference type="Pfam" id="PF01256">
    <property type="entry name" value="Carb_kinase"/>
    <property type="match status" value="1"/>
</dbReference>